<protein>
    <submittedName>
        <fullName evidence="2">Protein kinase domain protein</fullName>
    </submittedName>
</protein>
<gene>
    <name evidence="2" type="ORF">VP01_3730g2</name>
</gene>
<reference evidence="2 3" key="1">
    <citation type="submission" date="2015-08" db="EMBL/GenBank/DDBJ databases">
        <title>Next Generation Sequencing and Analysis of the Genome of Puccinia sorghi L Schw, the Causal Agent of Maize Common Rust.</title>
        <authorList>
            <person name="Rochi L."/>
            <person name="Burguener G."/>
            <person name="Darino M."/>
            <person name="Turjanski A."/>
            <person name="Kreff E."/>
            <person name="Dieguez M.J."/>
            <person name="Sacco F."/>
        </authorList>
    </citation>
    <scope>NUCLEOTIDE SEQUENCE [LARGE SCALE GENOMIC DNA]</scope>
    <source>
        <strain evidence="2 3">RO10H11247</strain>
    </source>
</reference>
<dbReference type="AlphaFoldDB" id="A0A0L6UTZ1"/>
<dbReference type="Gene3D" id="1.10.510.10">
    <property type="entry name" value="Transferase(Phosphotransferase) domain 1"/>
    <property type="match status" value="1"/>
</dbReference>
<name>A0A0L6UTZ1_9BASI</name>
<evidence type="ECO:0000313" key="3">
    <source>
        <dbReference type="Proteomes" id="UP000037035"/>
    </source>
</evidence>
<dbReference type="GO" id="GO:0005524">
    <property type="term" value="F:ATP binding"/>
    <property type="evidence" value="ECO:0007669"/>
    <property type="project" value="InterPro"/>
</dbReference>
<dbReference type="OrthoDB" id="10250725at2759"/>
<keyword evidence="3" id="KW-1185">Reference proteome</keyword>
<dbReference type="EMBL" id="LAVV01008758">
    <property type="protein sequence ID" value="KNZ52006.1"/>
    <property type="molecule type" value="Genomic_DNA"/>
</dbReference>
<proteinExistence type="predicted"/>
<evidence type="ECO:0000313" key="2">
    <source>
        <dbReference type="EMBL" id="KNZ52006.1"/>
    </source>
</evidence>
<keyword evidence="2" id="KW-0808">Transferase</keyword>
<sequence length="39" mass="4552">MILIGIFYSDLKPDSFWIDHRRNLKLTDFGLSKISLLGQ</sequence>
<organism evidence="2 3">
    <name type="scientific">Puccinia sorghi</name>
    <dbReference type="NCBI Taxonomy" id="27349"/>
    <lineage>
        <taxon>Eukaryota</taxon>
        <taxon>Fungi</taxon>
        <taxon>Dikarya</taxon>
        <taxon>Basidiomycota</taxon>
        <taxon>Pucciniomycotina</taxon>
        <taxon>Pucciniomycetes</taxon>
        <taxon>Pucciniales</taxon>
        <taxon>Pucciniaceae</taxon>
        <taxon>Puccinia</taxon>
    </lineage>
</organism>
<dbReference type="InterPro" id="IPR011009">
    <property type="entry name" value="Kinase-like_dom_sf"/>
</dbReference>
<dbReference type="GO" id="GO:0004672">
    <property type="term" value="F:protein kinase activity"/>
    <property type="evidence" value="ECO:0007669"/>
    <property type="project" value="InterPro"/>
</dbReference>
<dbReference type="InterPro" id="IPR000719">
    <property type="entry name" value="Prot_kinase_dom"/>
</dbReference>
<dbReference type="PROSITE" id="PS50011">
    <property type="entry name" value="PROTEIN_KINASE_DOM"/>
    <property type="match status" value="1"/>
</dbReference>
<feature type="domain" description="Protein kinase" evidence="1">
    <location>
        <begin position="1"/>
        <end position="39"/>
    </location>
</feature>
<evidence type="ECO:0000259" key="1">
    <source>
        <dbReference type="PROSITE" id="PS50011"/>
    </source>
</evidence>
<accession>A0A0L6UTZ1</accession>
<comment type="caution">
    <text evidence="2">The sequence shown here is derived from an EMBL/GenBank/DDBJ whole genome shotgun (WGS) entry which is preliminary data.</text>
</comment>
<dbReference type="SUPFAM" id="SSF56112">
    <property type="entry name" value="Protein kinase-like (PK-like)"/>
    <property type="match status" value="1"/>
</dbReference>
<dbReference type="VEuPathDB" id="FungiDB:VP01_3730g2"/>
<keyword evidence="2" id="KW-0418">Kinase</keyword>
<dbReference type="Proteomes" id="UP000037035">
    <property type="component" value="Unassembled WGS sequence"/>
</dbReference>